<reference evidence="2 3" key="1">
    <citation type="submission" date="2016-10" db="EMBL/GenBank/DDBJ databases">
        <authorList>
            <person name="de Groot N.N."/>
        </authorList>
    </citation>
    <scope>NUCLEOTIDE SEQUENCE [LARGE SCALE GENOMIC DNA]</scope>
    <source>
        <strain evidence="2 3">DSM 1283</strain>
    </source>
</reference>
<dbReference type="EMBL" id="FOWD01000004">
    <property type="protein sequence ID" value="SFN91064.1"/>
    <property type="molecule type" value="Genomic_DNA"/>
</dbReference>
<protein>
    <submittedName>
        <fullName evidence="2">Uncharacterized membrane protein YesL</fullName>
    </submittedName>
</protein>
<feature type="transmembrane region" description="Helical" evidence="1">
    <location>
        <begin position="20"/>
        <end position="50"/>
    </location>
</feature>
<dbReference type="Pfam" id="PF04854">
    <property type="entry name" value="DUF624"/>
    <property type="match status" value="1"/>
</dbReference>
<feature type="transmembrane region" description="Helical" evidence="1">
    <location>
        <begin position="151"/>
        <end position="168"/>
    </location>
</feature>
<dbReference type="RefSeq" id="WP_170847875.1">
    <property type="nucleotide sequence ID" value="NZ_BAABFM010000079.1"/>
</dbReference>
<dbReference type="STRING" id="1527.SAMN04489757_10453"/>
<feature type="transmembrane region" description="Helical" evidence="1">
    <location>
        <begin position="71"/>
        <end position="91"/>
    </location>
</feature>
<keyword evidence="1" id="KW-0812">Transmembrane</keyword>
<keyword evidence="1" id="KW-1133">Transmembrane helix</keyword>
<dbReference type="Proteomes" id="UP000198806">
    <property type="component" value="Unassembled WGS sequence"/>
</dbReference>
<accession>A0A1I5CVT3</accession>
<feature type="transmembrane region" description="Helical" evidence="1">
    <location>
        <begin position="106"/>
        <end position="130"/>
    </location>
</feature>
<proteinExistence type="predicted"/>
<dbReference type="AlphaFoldDB" id="A0A1I5CVT3"/>
<evidence type="ECO:0000313" key="3">
    <source>
        <dbReference type="Proteomes" id="UP000198806"/>
    </source>
</evidence>
<organism evidence="2 3">
    <name type="scientific">Anaerocolumna aminovalerica</name>
    <dbReference type="NCBI Taxonomy" id="1527"/>
    <lineage>
        <taxon>Bacteria</taxon>
        <taxon>Bacillati</taxon>
        <taxon>Bacillota</taxon>
        <taxon>Clostridia</taxon>
        <taxon>Lachnospirales</taxon>
        <taxon>Lachnospiraceae</taxon>
        <taxon>Anaerocolumna</taxon>
    </lineage>
</organism>
<keyword evidence="1" id="KW-0472">Membrane</keyword>
<dbReference type="InterPro" id="IPR006938">
    <property type="entry name" value="DUF624"/>
</dbReference>
<gene>
    <name evidence="2" type="ORF">SAMN04489757_10453</name>
</gene>
<evidence type="ECO:0000313" key="2">
    <source>
        <dbReference type="EMBL" id="SFN91064.1"/>
    </source>
</evidence>
<sequence length="216" mass="25005">MNNLFSMDNGVFSFLGKMWDILVISILWLLLCLPIITIGPATTALYYTVVKVIRRERGYLFREFFHSFKMNFLNGMVLGIILMALYYILYIDLNFAKAMEDANMRFIFLAVFSAFSFIMLCGTVYVFPLLSRFTMGKLQILKTAFLMSVKHLPTTILMLLIVGCFAFIAWMQPIFLFFSSGICLLLCSLPLERVFKKYIPKSEDGEGPKIDEWYLE</sequence>
<evidence type="ECO:0000256" key="1">
    <source>
        <dbReference type="SAM" id="Phobius"/>
    </source>
</evidence>
<feature type="transmembrane region" description="Helical" evidence="1">
    <location>
        <begin position="174"/>
        <end position="191"/>
    </location>
</feature>
<keyword evidence="3" id="KW-1185">Reference proteome</keyword>
<name>A0A1I5CVT3_9FIRM</name>